<name>A0ABW4ZNA1_9SPHI</name>
<accession>A0ABW4ZNA1</accession>
<dbReference type="EMBL" id="JBHUHZ010000002">
    <property type="protein sequence ID" value="MFD2163415.1"/>
    <property type="molecule type" value="Genomic_DNA"/>
</dbReference>
<gene>
    <name evidence="1" type="ORF">ACFSJU_13490</name>
</gene>
<dbReference type="RefSeq" id="WP_255900904.1">
    <property type="nucleotide sequence ID" value="NZ_JAFMZO010000002.1"/>
</dbReference>
<organism evidence="1 2">
    <name type="scientific">Paradesertivirga mongoliensis</name>
    <dbReference type="NCBI Taxonomy" id="2100740"/>
    <lineage>
        <taxon>Bacteria</taxon>
        <taxon>Pseudomonadati</taxon>
        <taxon>Bacteroidota</taxon>
        <taxon>Sphingobacteriia</taxon>
        <taxon>Sphingobacteriales</taxon>
        <taxon>Sphingobacteriaceae</taxon>
        <taxon>Paradesertivirga</taxon>
    </lineage>
</organism>
<evidence type="ECO:0000313" key="1">
    <source>
        <dbReference type="EMBL" id="MFD2163415.1"/>
    </source>
</evidence>
<dbReference type="Proteomes" id="UP001597387">
    <property type="component" value="Unassembled WGS sequence"/>
</dbReference>
<evidence type="ECO:0000313" key="2">
    <source>
        <dbReference type="Proteomes" id="UP001597387"/>
    </source>
</evidence>
<proteinExistence type="predicted"/>
<protein>
    <submittedName>
        <fullName evidence="1">Uncharacterized protein</fullName>
    </submittedName>
</protein>
<reference evidence="2" key="1">
    <citation type="journal article" date="2019" name="Int. J. Syst. Evol. Microbiol.">
        <title>The Global Catalogue of Microorganisms (GCM) 10K type strain sequencing project: providing services to taxonomists for standard genome sequencing and annotation.</title>
        <authorList>
            <consortium name="The Broad Institute Genomics Platform"/>
            <consortium name="The Broad Institute Genome Sequencing Center for Infectious Disease"/>
            <person name="Wu L."/>
            <person name="Ma J."/>
        </authorList>
    </citation>
    <scope>NUCLEOTIDE SEQUENCE [LARGE SCALE GENOMIC DNA]</scope>
    <source>
        <strain evidence="2">KCTC 42217</strain>
    </source>
</reference>
<comment type="caution">
    <text evidence="1">The sequence shown here is derived from an EMBL/GenBank/DDBJ whole genome shotgun (WGS) entry which is preliminary data.</text>
</comment>
<sequence>MEYQTTIEINNSIKQIVLKPALYKDVQLWEITLDGRNHIVKKGKNGWEDVTGDVSDNETLYKIGAAIDYLPIKDAG</sequence>
<keyword evidence="2" id="KW-1185">Reference proteome</keyword>